<dbReference type="GO" id="GO:0000460">
    <property type="term" value="P:maturation of 5.8S rRNA"/>
    <property type="evidence" value="ECO:0007669"/>
    <property type="project" value="TreeGrafter"/>
</dbReference>
<dbReference type="PANTHER" id="PTHR15002">
    <property type="entry name" value="RIBOSOMAL BIOGENESIS PROTEIN LAS1L"/>
    <property type="match status" value="1"/>
</dbReference>
<dbReference type="OrthoDB" id="10263222at2759"/>
<gene>
    <name evidence="2" type="ORF">Baya_16730</name>
</gene>
<dbReference type="GO" id="GO:0004519">
    <property type="term" value="F:endonuclease activity"/>
    <property type="evidence" value="ECO:0007669"/>
    <property type="project" value="InterPro"/>
</dbReference>
<feature type="compositionally biased region" description="Polar residues" evidence="1">
    <location>
        <begin position="105"/>
        <end position="124"/>
    </location>
</feature>
<keyword evidence="3" id="KW-1185">Reference proteome</keyword>
<reference evidence="2 3" key="1">
    <citation type="journal article" date="2019" name="Genome Biol. Evol.">
        <title>Whole-Genome Sequencing of the Giant Devil Catfish, Bagarius yarrelli.</title>
        <authorList>
            <person name="Jiang W."/>
            <person name="Lv Y."/>
            <person name="Cheng L."/>
            <person name="Yang K."/>
            <person name="Chao B."/>
            <person name="Wang X."/>
            <person name="Li Y."/>
            <person name="Pan X."/>
            <person name="You X."/>
            <person name="Zhang Y."/>
            <person name="Yang J."/>
            <person name="Li J."/>
            <person name="Zhang X."/>
            <person name="Liu S."/>
            <person name="Sun C."/>
            <person name="Yang J."/>
            <person name="Shi Q."/>
        </authorList>
    </citation>
    <scope>NUCLEOTIDE SEQUENCE [LARGE SCALE GENOMIC DNA]</scope>
    <source>
        <strain evidence="2">JWS20170419001</strain>
        <tissue evidence="2">Muscle</tissue>
    </source>
</reference>
<evidence type="ECO:0000256" key="1">
    <source>
        <dbReference type="SAM" id="MobiDB-lite"/>
    </source>
</evidence>
<dbReference type="GO" id="GO:0000470">
    <property type="term" value="P:maturation of LSU-rRNA"/>
    <property type="evidence" value="ECO:0007669"/>
    <property type="project" value="TreeGrafter"/>
</dbReference>
<dbReference type="Proteomes" id="UP000319801">
    <property type="component" value="Unassembled WGS sequence"/>
</dbReference>
<proteinExistence type="predicted"/>
<dbReference type="InterPro" id="IPR007174">
    <property type="entry name" value="Las1"/>
</dbReference>
<evidence type="ECO:0000313" key="3">
    <source>
        <dbReference type="Proteomes" id="UP000319801"/>
    </source>
</evidence>
<dbReference type="EMBL" id="VCAZ01000350">
    <property type="protein sequence ID" value="TUE36590.1"/>
    <property type="molecule type" value="Genomic_DNA"/>
</dbReference>
<dbReference type="PANTHER" id="PTHR15002:SF0">
    <property type="entry name" value="RIBOSOMAL BIOGENESIS PROTEIN LAS1L"/>
    <property type="match status" value="1"/>
</dbReference>
<dbReference type="GO" id="GO:0030687">
    <property type="term" value="C:preribosome, large subunit precursor"/>
    <property type="evidence" value="ECO:0007669"/>
    <property type="project" value="TreeGrafter"/>
</dbReference>
<dbReference type="GO" id="GO:0090730">
    <property type="term" value="C:Las1 complex"/>
    <property type="evidence" value="ECO:0007669"/>
    <property type="project" value="InterPro"/>
</dbReference>
<dbReference type="AlphaFoldDB" id="A0A556VWI5"/>
<name>A0A556VWI5_BAGYA</name>
<evidence type="ECO:0000313" key="2">
    <source>
        <dbReference type="EMBL" id="TUE36590.1"/>
    </source>
</evidence>
<comment type="caution">
    <text evidence="2">The sequence shown here is derived from an EMBL/GenBank/DDBJ whole genome shotgun (WGS) entry which is preliminary data.</text>
</comment>
<sequence>MKKKRAEKCRHVVAWMNKAEWEQVVDYLHSREPAMQTHALHRISAWKGRILTDMNKPLPLDTQSNLLRLCTIYTQNHLGSCSPSNPDSSHSVYTLESLQEKVGVATQSPDQATESTKAPPTQEVQEQLNKVPWKQYPLGKVPGQLDDPSCLMVETYNTLTVFDQQVKGHHGNQSVPLQNRTGADGPLWTHNDISKLKAGLKLF</sequence>
<accession>A0A556VWI5</accession>
<protein>
    <submittedName>
        <fullName evidence="2">Ribosomal biogenesis protein LAS1L</fullName>
    </submittedName>
</protein>
<dbReference type="Pfam" id="PF04031">
    <property type="entry name" value="Las1"/>
    <property type="match status" value="1"/>
</dbReference>
<feature type="region of interest" description="Disordered" evidence="1">
    <location>
        <begin position="102"/>
        <end position="124"/>
    </location>
</feature>
<organism evidence="2 3">
    <name type="scientific">Bagarius yarrelli</name>
    <name type="common">Goonch</name>
    <name type="synonym">Bagrus yarrelli</name>
    <dbReference type="NCBI Taxonomy" id="175774"/>
    <lineage>
        <taxon>Eukaryota</taxon>
        <taxon>Metazoa</taxon>
        <taxon>Chordata</taxon>
        <taxon>Craniata</taxon>
        <taxon>Vertebrata</taxon>
        <taxon>Euteleostomi</taxon>
        <taxon>Actinopterygii</taxon>
        <taxon>Neopterygii</taxon>
        <taxon>Teleostei</taxon>
        <taxon>Ostariophysi</taxon>
        <taxon>Siluriformes</taxon>
        <taxon>Sisoridae</taxon>
        <taxon>Sisorinae</taxon>
        <taxon>Bagarius</taxon>
    </lineage>
</organism>